<name>A0ABY8E928_9FIRM</name>
<dbReference type="RefSeq" id="WP_277731335.1">
    <property type="nucleotide sequence ID" value="NZ_CP120733.1"/>
</dbReference>
<dbReference type="EMBL" id="CP120733">
    <property type="protein sequence ID" value="WFD09410.1"/>
    <property type="molecule type" value="Genomic_DNA"/>
</dbReference>
<dbReference type="InterPro" id="IPR036188">
    <property type="entry name" value="FAD/NAD-bd_sf"/>
</dbReference>
<dbReference type="PANTHER" id="PTHR10742:SF410">
    <property type="entry name" value="LYSINE-SPECIFIC HISTONE DEMETHYLASE 2"/>
    <property type="match status" value="1"/>
</dbReference>
<dbReference type="SUPFAM" id="SSF54373">
    <property type="entry name" value="FAD-linked reductases, C-terminal domain"/>
    <property type="match status" value="1"/>
</dbReference>
<evidence type="ECO:0000313" key="2">
    <source>
        <dbReference type="EMBL" id="WFD09410.1"/>
    </source>
</evidence>
<keyword evidence="3" id="KW-1185">Reference proteome</keyword>
<feature type="domain" description="Amine oxidase" evidence="1">
    <location>
        <begin position="69"/>
        <end position="569"/>
    </location>
</feature>
<accession>A0ABY8E928</accession>
<evidence type="ECO:0000313" key="3">
    <source>
        <dbReference type="Proteomes" id="UP001222800"/>
    </source>
</evidence>
<reference evidence="2 3" key="1">
    <citation type="submission" date="2023-03" db="EMBL/GenBank/DDBJ databases">
        <title>Complete genome sequence of Tepidibacter sp. SWIR-1, isolated from a deep-sea hydrothermal vent.</title>
        <authorList>
            <person name="Li X."/>
        </authorList>
    </citation>
    <scope>NUCLEOTIDE SEQUENCE [LARGE SCALE GENOMIC DNA]</scope>
    <source>
        <strain evidence="2 3">SWIR-1</strain>
    </source>
</reference>
<dbReference type="Gene3D" id="1.20.1440.240">
    <property type="match status" value="1"/>
</dbReference>
<dbReference type="Gene3D" id="3.90.660.10">
    <property type="match status" value="1"/>
</dbReference>
<dbReference type="Proteomes" id="UP001222800">
    <property type="component" value="Chromosome"/>
</dbReference>
<dbReference type="Pfam" id="PF01593">
    <property type="entry name" value="Amino_oxidase"/>
    <property type="match status" value="1"/>
</dbReference>
<gene>
    <name evidence="2" type="ORF">P4S50_13570</name>
</gene>
<evidence type="ECO:0000259" key="1">
    <source>
        <dbReference type="Pfam" id="PF01593"/>
    </source>
</evidence>
<dbReference type="InterPro" id="IPR002937">
    <property type="entry name" value="Amino_oxidase"/>
</dbReference>
<protein>
    <submittedName>
        <fullName evidence="2">FAD-dependent oxidoreductase</fullName>
    </submittedName>
</protein>
<organism evidence="2 3">
    <name type="scientific">Tepidibacter hydrothermalis</name>
    <dbReference type="NCBI Taxonomy" id="3036126"/>
    <lineage>
        <taxon>Bacteria</taxon>
        <taxon>Bacillati</taxon>
        <taxon>Bacillota</taxon>
        <taxon>Clostridia</taxon>
        <taxon>Peptostreptococcales</taxon>
        <taxon>Peptostreptococcaceae</taxon>
        <taxon>Tepidibacter</taxon>
    </lineage>
</organism>
<sequence length="579" mass="66554">MRVKSVPTQPDNPTDLQRHELLRYGLKNVNRLEDFNNVIELLSPPSNITSIASSGRFKGVKVGIIGGGLAGLSSAFELRKLGFDTTIFEASENRIGGRVYTYYFDEDKKLYGELGAMRIPVSHETTWHYINLFNLNTRPFVQTNKNAFLYVRDIRVRNDPKGKNVMESIYPEFKLKPWERNTPWQELIEYGLGTPLASINPKLRREILQVKPKYSYPIQYWTYYNTRQVFEIMKLSQGALNLLGSISPFIGSFYYNSYSEILQEEYPVDFTFLYEIIGGMVNLPLAFYKSLISENPDEYKNISNNDLGKVIWNAGKLVTAINKSEKGDKVVLKYKDKSSTENLQETFDYVICAIPFSSLRNVNIDPFFSTRKMQSIKEVNYTNAQRTLFLCNKRFWEEQGIIGGGSYTDLPITSIWYPSDHAKCIPDDNRIVCFGESPFDNWGPRINCSPNDPGVFLASYNFSLDAVRLGNLSDKLHFKEVKEQVEAVHGLKKEYLDSVIKDYETIQWNEEEGFYGAFAYFYPEQKRIFSYAMVKPEYNNTVFFAGEHTSTKHAWQQGALNSGMKAANSLARYCKIHKG</sequence>
<dbReference type="InterPro" id="IPR050281">
    <property type="entry name" value="Flavin_monoamine_oxidase"/>
</dbReference>
<dbReference type="SUPFAM" id="SSF51905">
    <property type="entry name" value="FAD/NAD(P)-binding domain"/>
    <property type="match status" value="1"/>
</dbReference>
<dbReference type="Gene3D" id="3.50.50.60">
    <property type="entry name" value="FAD/NAD(P)-binding domain"/>
    <property type="match status" value="1"/>
</dbReference>
<dbReference type="PANTHER" id="PTHR10742">
    <property type="entry name" value="FLAVIN MONOAMINE OXIDASE"/>
    <property type="match status" value="1"/>
</dbReference>
<proteinExistence type="predicted"/>